<sequence>MTCRKCQGFMVEEWRPDFSPETYISRCINCGLIEDALITQNRLLQEQGKEPVGKAA</sequence>
<protein>
    <submittedName>
        <fullName evidence="1">Uncharacterized protein</fullName>
    </submittedName>
</protein>
<accession>A0AA86T9N0</accession>
<dbReference type="Proteomes" id="UP001179121">
    <property type="component" value="Chromosome"/>
</dbReference>
<evidence type="ECO:0000313" key="2">
    <source>
        <dbReference type="Proteomes" id="UP001179121"/>
    </source>
</evidence>
<reference evidence="1" key="1">
    <citation type="submission" date="2022-10" db="EMBL/GenBank/DDBJ databases">
        <authorList>
            <person name="Koch H."/>
        </authorList>
    </citation>
    <scope>NUCLEOTIDE SEQUENCE</scope>
    <source>
        <strain evidence="1">DNF</strain>
    </source>
</reference>
<dbReference type="KEGG" id="nti:DNFV4_04601"/>
<keyword evidence="2" id="KW-1185">Reference proteome</keyword>
<dbReference type="AlphaFoldDB" id="A0AA86T9N0"/>
<evidence type="ECO:0000313" key="1">
    <source>
        <dbReference type="EMBL" id="CAI4034157.1"/>
    </source>
</evidence>
<proteinExistence type="predicted"/>
<gene>
    <name evidence="1" type="ORF">DNFV4_04601</name>
</gene>
<dbReference type="EMBL" id="OX365700">
    <property type="protein sequence ID" value="CAI4034157.1"/>
    <property type="molecule type" value="Genomic_DNA"/>
</dbReference>
<name>A0AA86T9N0_9BACT</name>
<organism evidence="1 2">
    <name type="scientific">Nitrospira tepida</name>
    <dbReference type="NCBI Taxonomy" id="2973512"/>
    <lineage>
        <taxon>Bacteria</taxon>
        <taxon>Pseudomonadati</taxon>
        <taxon>Nitrospirota</taxon>
        <taxon>Nitrospiria</taxon>
        <taxon>Nitrospirales</taxon>
        <taxon>Nitrospiraceae</taxon>
        <taxon>Nitrospira</taxon>
    </lineage>
</organism>
<dbReference type="RefSeq" id="WP_289271564.1">
    <property type="nucleotide sequence ID" value="NZ_OX365700.1"/>
</dbReference>